<evidence type="ECO:0000256" key="2">
    <source>
        <dbReference type="SAM" id="SignalP"/>
    </source>
</evidence>
<dbReference type="Gene3D" id="1.25.40.10">
    <property type="entry name" value="Tetratricopeptide repeat domain"/>
    <property type="match status" value="1"/>
</dbReference>
<dbReference type="InterPro" id="IPR019734">
    <property type="entry name" value="TPR_rpt"/>
</dbReference>
<dbReference type="PANTHER" id="PTHR12558">
    <property type="entry name" value="CELL DIVISION CYCLE 16,23,27"/>
    <property type="match status" value="1"/>
</dbReference>
<dbReference type="PROSITE" id="PS50005">
    <property type="entry name" value="TPR"/>
    <property type="match status" value="1"/>
</dbReference>
<comment type="caution">
    <text evidence="3">The sequence shown here is derived from an EMBL/GenBank/DDBJ whole genome shotgun (WGS) entry which is preliminary data.</text>
</comment>
<feature type="repeat" description="TPR" evidence="1">
    <location>
        <begin position="65"/>
        <end position="98"/>
    </location>
</feature>
<feature type="signal peptide" evidence="2">
    <location>
        <begin position="1"/>
        <end position="25"/>
    </location>
</feature>
<keyword evidence="2" id="KW-0732">Signal</keyword>
<protein>
    <submittedName>
        <fullName evidence="3">Tetratricopeptide repeat protein</fullName>
    </submittedName>
</protein>
<evidence type="ECO:0000313" key="3">
    <source>
        <dbReference type="EMBL" id="MFA9477620.1"/>
    </source>
</evidence>
<dbReference type="EMBL" id="JBGUBD010000003">
    <property type="protein sequence ID" value="MFA9477620.1"/>
    <property type="molecule type" value="Genomic_DNA"/>
</dbReference>
<dbReference type="SMART" id="SM00028">
    <property type="entry name" value="TPR"/>
    <property type="match status" value="3"/>
</dbReference>
<keyword evidence="1" id="KW-0802">TPR repeat</keyword>
<gene>
    <name evidence="3" type="ORF">ACERK3_04855</name>
</gene>
<dbReference type="PROSITE" id="PS51257">
    <property type="entry name" value="PROKAR_LIPOPROTEIN"/>
    <property type="match status" value="1"/>
</dbReference>
<organism evidence="3 4">
    <name type="scientific">Natronomicrosphaera hydrolytica</name>
    <dbReference type="NCBI Taxonomy" id="3242702"/>
    <lineage>
        <taxon>Bacteria</taxon>
        <taxon>Pseudomonadati</taxon>
        <taxon>Planctomycetota</taxon>
        <taxon>Phycisphaerae</taxon>
        <taxon>Phycisphaerales</taxon>
        <taxon>Phycisphaeraceae</taxon>
        <taxon>Natronomicrosphaera</taxon>
    </lineage>
</organism>
<feature type="chain" id="PRO_5046083363" evidence="2">
    <location>
        <begin position="26"/>
        <end position="233"/>
    </location>
</feature>
<dbReference type="PANTHER" id="PTHR12558:SF13">
    <property type="entry name" value="CELL DIVISION CYCLE PROTEIN 27 HOMOLOG"/>
    <property type="match status" value="1"/>
</dbReference>
<keyword evidence="4" id="KW-1185">Reference proteome</keyword>
<dbReference type="Proteomes" id="UP001575105">
    <property type="component" value="Unassembled WGS sequence"/>
</dbReference>
<name>A0ABV4U1Z0_9BACT</name>
<sequence>MNRIVFRHKFALAAAVLLLPVVLMSTGCETQSMIREKGEVAYYGGNYAQARAEYARAVDNQPSDYRAHYHLGLSYLELDQPGRAQRSFEQALTLRGRDPEWRPRILDGLAEALYRQDRLERLQAMLEDAVREGNTTHDRLRQADYLMKIGDPDGARNAYRTAAYFAEGRDPRPYVAVADFYEQINDEMNAVRALRWAYYVDHGNPEIAERLRGYGIVPGPTVAEAPPKPEMLR</sequence>
<accession>A0ABV4U1Z0</accession>
<dbReference type="SUPFAM" id="SSF48452">
    <property type="entry name" value="TPR-like"/>
    <property type="match status" value="1"/>
</dbReference>
<evidence type="ECO:0000313" key="4">
    <source>
        <dbReference type="Proteomes" id="UP001575105"/>
    </source>
</evidence>
<dbReference type="InterPro" id="IPR011990">
    <property type="entry name" value="TPR-like_helical_dom_sf"/>
</dbReference>
<dbReference type="RefSeq" id="WP_425344549.1">
    <property type="nucleotide sequence ID" value="NZ_JBGUBD010000003.1"/>
</dbReference>
<proteinExistence type="predicted"/>
<reference evidence="3 4" key="1">
    <citation type="submission" date="2024-08" db="EMBL/GenBank/DDBJ databases">
        <title>Whole-genome sequencing of halo(alkali)philic microorganisms from hypersaline lakes.</title>
        <authorList>
            <person name="Sorokin D.Y."/>
            <person name="Merkel A.Y."/>
            <person name="Messina E."/>
            <person name="Yakimov M."/>
        </authorList>
    </citation>
    <scope>NUCLEOTIDE SEQUENCE [LARGE SCALE GENOMIC DNA]</scope>
    <source>
        <strain evidence="3 4">AB-hyl4</strain>
    </source>
</reference>
<evidence type="ECO:0000256" key="1">
    <source>
        <dbReference type="PROSITE-ProRule" id="PRU00339"/>
    </source>
</evidence>
<dbReference type="Pfam" id="PF13432">
    <property type="entry name" value="TPR_16"/>
    <property type="match status" value="1"/>
</dbReference>